<dbReference type="Gene3D" id="3.30.160.60">
    <property type="entry name" value="Classic Zinc Finger"/>
    <property type="match status" value="5"/>
</dbReference>
<evidence type="ECO:0000256" key="4">
    <source>
        <dbReference type="ARBA" id="ARBA00022771"/>
    </source>
</evidence>
<evidence type="ECO:0000256" key="1">
    <source>
        <dbReference type="ARBA" id="ARBA00004123"/>
    </source>
</evidence>
<dbReference type="Pfam" id="PF00096">
    <property type="entry name" value="zf-C2H2"/>
    <property type="match status" value="5"/>
</dbReference>
<evidence type="ECO:0000256" key="9">
    <source>
        <dbReference type="SAM" id="MobiDB-lite"/>
    </source>
</evidence>
<keyword evidence="2" id="KW-0479">Metal-binding</keyword>
<dbReference type="SUPFAM" id="SSF57667">
    <property type="entry name" value="beta-beta-alpha zinc fingers"/>
    <property type="match status" value="3"/>
</dbReference>
<dbReference type="FunFam" id="3.30.160.60:FF:001498">
    <property type="entry name" value="Zinc finger protein 404"/>
    <property type="match status" value="1"/>
</dbReference>
<dbReference type="PROSITE" id="PS00028">
    <property type="entry name" value="ZINC_FINGER_C2H2_1"/>
    <property type="match status" value="5"/>
</dbReference>
<dbReference type="InterPro" id="IPR036236">
    <property type="entry name" value="Znf_C2H2_sf"/>
</dbReference>
<keyword evidence="5" id="KW-0862">Zinc</keyword>
<comment type="subcellular location">
    <subcellularLocation>
        <location evidence="1">Nucleus</location>
    </subcellularLocation>
</comment>
<keyword evidence="6" id="KW-0238">DNA-binding</keyword>
<dbReference type="PaxDb" id="30732-ENSOMEP00000033388"/>
<feature type="domain" description="C2H2-type" evidence="10">
    <location>
        <begin position="191"/>
        <end position="218"/>
    </location>
</feature>
<dbReference type="GeneTree" id="ENSGT01150000286977"/>
<evidence type="ECO:0000256" key="7">
    <source>
        <dbReference type="ARBA" id="ARBA00023242"/>
    </source>
</evidence>
<dbReference type="FunFam" id="3.30.160.60:FF:000110">
    <property type="entry name" value="Zinc finger protein-like"/>
    <property type="match status" value="1"/>
</dbReference>
<organism evidence="11 12">
    <name type="scientific">Oryzias melastigma</name>
    <name type="common">Marine medaka</name>
    <dbReference type="NCBI Taxonomy" id="30732"/>
    <lineage>
        <taxon>Eukaryota</taxon>
        <taxon>Metazoa</taxon>
        <taxon>Chordata</taxon>
        <taxon>Craniata</taxon>
        <taxon>Vertebrata</taxon>
        <taxon>Euteleostomi</taxon>
        <taxon>Actinopterygii</taxon>
        <taxon>Neopterygii</taxon>
        <taxon>Teleostei</taxon>
        <taxon>Neoteleostei</taxon>
        <taxon>Acanthomorphata</taxon>
        <taxon>Ovalentaria</taxon>
        <taxon>Atherinomorphae</taxon>
        <taxon>Beloniformes</taxon>
        <taxon>Adrianichthyidae</taxon>
        <taxon>Oryziinae</taxon>
        <taxon>Oryzias</taxon>
    </lineage>
</organism>
<dbReference type="Proteomes" id="UP000261560">
    <property type="component" value="Unplaced"/>
</dbReference>
<feature type="compositionally biased region" description="Basic residues" evidence="9">
    <location>
        <begin position="116"/>
        <end position="128"/>
    </location>
</feature>
<evidence type="ECO:0000256" key="3">
    <source>
        <dbReference type="ARBA" id="ARBA00022737"/>
    </source>
</evidence>
<evidence type="ECO:0000256" key="6">
    <source>
        <dbReference type="ARBA" id="ARBA00023125"/>
    </source>
</evidence>
<name>A0A3B3DTF8_ORYME</name>
<dbReference type="OMA" id="HISKSHC"/>
<feature type="compositionally biased region" description="Basic and acidic residues" evidence="9">
    <location>
        <begin position="69"/>
        <end position="87"/>
    </location>
</feature>
<reference evidence="11" key="2">
    <citation type="submission" date="2025-09" db="UniProtKB">
        <authorList>
            <consortium name="Ensembl"/>
        </authorList>
    </citation>
    <scope>IDENTIFICATION</scope>
</reference>
<feature type="domain" description="C2H2-type" evidence="10">
    <location>
        <begin position="249"/>
        <end position="276"/>
    </location>
</feature>
<feature type="domain" description="C2H2-type" evidence="10">
    <location>
        <begin position="277"/>
        <end position="300"/>
    </location>
</feature>
<keyword evidence="4 8" id="KW-0863">Zinc-finger</keyword>
<dbReference type="STRING" id="30732.ENSOMEP00000033388"/>
<evidence type="ECO:0000259" key="10">
    <source>
        <dbReference type="PROSITE" id="PS50157"/>
    </source>
</evidence>
<proteinExistence type="predicted"/>
<evidence type="ECO:0000256" key="8">
    <source>
        <dbReference type="PROSITE-ProRule" id="PRU00042"/>
    </source>
</evidence>
<dbReference type="Ensembl" id="ENSOMET00000034916.1">
    <property type="protein sequence ID" value="ENSOMEP00000033388.1"/>
    <property type="gene ID" value="ENSOMEG00000019352.1"/>
</dbReference>
<dbReference type="GO" id="GO:0000978">
    <property type="term" value="F:RNA polymerase II cis-regulatory region sequence-specific DNA binding"/>
    <property type="evidence" value="ECO:0007669"/>
    <property type="project" value="TreeGrafter"/>
</dbReference>
<dbReference type="PROSITE" id="PS50157">
    <property type="entry name" value="ZINC_FINGER_C2H2_2"/>
    <property type="match status" value="5"/>
</dbReference>
<evidence type="ECO:0000313" key="12">
    <source>
        <dbReference type="Proteomes" id="UP000261560"/>
    </source>
</evidence>
<keyword evidence="3" id="KW-0677">Repeat</keyword>
<dbReference type="GO" id="GO:0005667">
    <property type="term" value="C:transcription regulator complex"/>
    <property type="evidence" value="ECO:0007669"/>
    <property type="project" value="TreeGrafter"/>
</dbReference>
<sequence length="300" mass="35131">AALPQDYLSEEEVLCNQQRNSSVDHEDPEPPQETDILMEIPTLEENEYSETDLINQQSFNVTSSPDDEGNQHKESTLTTDEKTDQQNRKKRDKSHILNVDNSHISKSHCSSDVGKNSKKKTLVKKHKQSPKEKRISSLKSGKSSRKVNSRVDKDVTESVDRPYVCKECDTRFSQLPNFKKHLRNHTKEKSFSCKRCDKSFKQIFDLKRHMRTHTGEKPFPYYCKLCDKRFSDGSHLRAHTRTHTEEKPFSCKECNKTFCLPSYLKKHMRSHTGERPFSCEQCDKRFSRISHLQRHMRTHS</sequence>
<dbReference type="SMART" id="SM00355">
    <property type="entry name" value="ZnF_C2H2"/>
    <property type="match status" value="5"/>
</dbReference>
<dbReference type="FunFam" id="3.30.160.60:FF:002104">
    <property type="entry name" value="Si:ch211-266d19.4"/>
    <property type="match status" value="1"/>
</dbReference>
<dbReference type="GO" id="GO:0000981">
    <property type="term" value="F:DNA-binding transcription factor activity, RNA polymerase II-specific"/>
    <property type="evidence" value="ECO:0007669"/>
    <property type="project" value="TreeGrafter"/>
</dbReference>
<dbReference type="GO" id="GO:0008270">
    <property type="term" value="F:zinc ion binding"/>
    <property type="evidence" value="ECO:0007669"/>
    <property type="project" value="UniProtKB-KW"/>
</dbReference>
<feature type="compositionally biased region" description="Polar residues" evidence="9">
    <location>
        <begin position="99"/>
        <end position="114"/>
    </location>
</feature>
<dbReference type="FunFam" id="3.30.160.60:FF:001009">
    <property type="entry name" value="Zinc finger protein 26"/>
    <property type="match status" value="1"/>
</dbReference>
<evidence type="ECO:0000256" key="2">
    <source>
        <dbReference type="ARBA" id="ARBA00022723"/>
    </source>
</evidence>
<dbReference type="InterPro" id="IPR013087">
    <property type="entry name" value="Znf_C2H2_type"/>
</dbReference>
<reference evidence="11" key="1">
    <citation type="submission" date="2025-08" db="UniProtKB">
        <authorList>
            <consortium name="Ensembl"/>
        </authorList>
    </citation>
    <scope>IDENTIFICATION</scope>
</reference>
<dbReference type="GO" id="GO:0031519">
    <property type="term" value="C:PcG protein complex"/>
    <property type="evidence" value="ECO:0007669"/>
    <property type="project" value="TreeGrafter"/>
</dbReference>
<feature type="region of interest" description="Disordered" evidence="9">
    <location>
        <begin position="1"/>
        <end position="154"/>
    </location>
</feature>
<feature type="domain" description="C2H2-type" evidence="10">
    <location>
        <begin position="221"/>
        <end position="248"/>
    </location>
</feature>
<dbReference type="PANTHER" id="PTHR14003:SF23">
    <property type="entry name" value="ZINC FINGER PROTEIN 143"/>
    <property type="match status" value="1"/>
</dbReference>
<dbReference type="AlphaFoldDB" id="A0A3B3DTF8"/>
<evidence type="ECO:0000256" key="5">
    <source>
        <dbReference type="ARBA" id="ARBA00022833"/>
    </source>
</evidence>
<feature type="domain" description="C2H2-type" evidence="10">
    <location>
        <begin position="163"/>
        <end position="190"/>
    </location>
</feature>
<dbReference type="FunFam" id="3.30.160.60:FF:000630">
    <property type="entry name" value="Zinc finger protein 180"/>
    <property type="match status" value="1"/>
</dbReference>
<dbReference type="GO" id="GO:0000785">
    <property type="term" value="C:chromatin"/>
    <property type="evidence" value="ECO:0007669"/>
    <property type="project" value="TreeGrafter"/>
</dbReference>
<keyword evidence="7" id="KW-0539">Nucleus</keyword>
<accession>A0A3B3DTF8</accession>
<dbReference type="PANTHER" id="PTHR14003">
    <property type="entry name" value="TRANSCRIPTIONAL REPRESSOR PROTEIN YY"/>
    <property type="match status" value="1"/>
</dbReference>
<feature type="compositionally biased region" description="Polar residues" evidence="9">
    <location>
        <begin position="52"/>
        <end position="64"/>
    </location>
</feature>
<keyword evidence="12" id="KW-1185">Reference proteome</keyword>
<protein>
    <recommendedName>
        <fullName evidence="10">C2H2-type domain-containing protein</fullName>
    </recommendedName>
</protein>
<evidence type="ECO:0000313" key="11">
    <source>
        <dbReference type="Ensembl" id="ENSOMEP00000033388.1"/>
    </source>
</evidence>